<evidence type="ECO:0000313" key="2">
    <source>
        <dbReference type="Proteomes" id="UP000005206"/>
    </source>
</evidence>
<accession>C7YUF5</accession>
<dbReference type="InParanoid" id="C7YUF5"/>
<name>C7YUF5_FUSV7</name>
<sequence length="211" mass="24489">MCEVKGWYKVCPRCMDFAVGMREVTYYCSYAEKHDIEPVHCPRKYNYPWASFIKPEPVCGKCLEKEKEEKESEAASNNAVCYLIDLVHCCNFVQLTIQGPFAVGEFQTRSILFISEHLLYLQARFWTLNFCYHHYHGTRQKQPSNNETAKFLPDCDGCGTYGRGACNDGVTLALQPHADEHKRTFVCESCEAQKVRLKVAQWLSWAQFWEK</sequence>
<proteinExistence type="predicted"/>
<dbReference type="Proteomes" id="UP000005206">
    <property type="component" value="Chromosome 9"/>
</dbReference>
<dbReference type="GeneID" id="9674903"/>
<protein>
    <submittedName>
        <fullName evidence="1">Uncharacterized protein</fullName>
    </submittedName>
</protein>
<reference evidence="1 2" key="1">
    <citation type="journal article" date="2009" name="PLoS Genet.">
        <title>The genome of Nectria haematococca: contribution of supernumerary chromosomes to gene expansion.</title>
        <authorList>
            <person name="Coleman J.J."/>
            <person name="Rounsley S.D."/>
            <person name="Rodriguez-Carres M."/>
            <person name="Kuo A."/>
            <person name="Wasmann C.C."/>
            <person name="Grimwood J."/>
            <person name="Schmutz J."/>
            <person name="Taga M."/>
            <person name="White G.J."/>
            <person name="Zhou S."/>
            <person name="Schwartz D.C."/>
            <person name="Freitag M."/>
            <person name="Ma L.J."/>
            <person name="Danchin E.G."/>
            <person name="Henrissat B."/>
            <person name="Coutinho P.M."/>
            <person name="Nelson D.R."/>
            <person name="Straney D."/>
            <person name="Napoli C.A."/>
            <person name="Barker B.M."/>
            <person name="Gribskov M."/>
            <person name="Rep M."/>
            <person name="Kroken S."/>
            <person name="Molnar I."/>
            <person name="Rensing C."/>
            <person name="Kennell J.C."/>
            <person name="Zamora J."/>
            <person name="Farman M.L."/>
            <person name="Selker E.U."/>
            <person name="Salamov A."/>
            <person name="Shapiro H."/>
            <person name="Pangilinan J."/>
            <person name="Lindquist E."/>
            <person name="Lamers C."/>
            <person name="Grigoriev I.V."/>
            <person name="Geiser D.M."/>
            <person name="Covert S.F."/>
            <person name="Temporini E."/>
            <person name="Vanetten H.D."/>
        </authorList>
    </citation>
    <scope>NUCLEOTIDE SEQUENCE [LARGE SCALE GENOMIC DNA]</scope>
    <source>
        <strain evidence="2">ATCC MYA-4622 / CBS 123669 / FGSC 9596 / NRRL 45880 / 77-13-4</strain>
    </source>
</reference>
<dbReference type="EMBL" id="GG698900">
    <property type="protein sequence ID" value="EEU44793.1"/>
    <property type="molecule type" value="Genomic_DNA"/>
</dbReference>
<dbReference type="RefSeq" id="XP_003050506.1">
    <property type="nucleotide sequence ID" value="XM_003050460.1"/>
</dbReference>
<keyword evidence="2" id="KW-1185">Reference proteome</keyword>
<dbReference type="VEuPathDB" id="FungiDB:NECHADRAFT_84905"/>
<organism evidence="1 2">
    <name type="scientific">Fusarium vanettenii (strain ATCC MYA-4622 / CBS 123669 / FGSC 9596 / NRRL 45880 / 77-13-4)</name>
    <name type="common">Fusarium solani subsp. pisi</name>
    <dbReference type="NCBI Taxonomy" id="660122"/>
    <lineage>
        <taxon>Eukaryota</taxon>
        <taxon>Fungi</taxon>
        <taxon>Dikarya</taxon>
        <taxon>Ascomycota</taxon>
        <taxon>Pezizomycotina</taxon>
        <taxon>Sordariomycetes</taxon>
        <taxon>Hypocreomycetidae</taxon>
        <taxon>Hypocreales</taxon>
        <taxon>Nectriaceae</taxon>
        <taxon>Fusarium</taxon>
        <taxon>Fusarium solani species complex</taxon>
        <taxon>Fusarium vanettenii</taxon>
    </lineage>
</organism>
<dbReference type="HOGENOM" id="CLU_1305152_0_0_1"/>
<evidence type="ECO:0000313" key="1">
    <source>
        <dbReference type="EMBL" id="EEU44793.1"/>
    </source>
</evidence>
<gene>
    <name evidence="1" type="ORF">NECHADRAFT_84905</name>
</gene>
<dbReference type="OrthoDB" id="10383951at2759"/>
<dbReference type="AlphaFoldDB" id="C7YUF5"/>
<dbReference type="KEGG" id="nhe:NECHADRAFT_84905"/>